<keyword evidence="12 25" id="KW-0548">Nucleotidyltransferase</keyword>
<evidence type="ECO:0000256" key="15">
    <source>
        <dbReference type="ARBA" id="ARBA00023136"/>
    </source>
</evidence>
<dbReference type="RefSeq" id="WP_126111835.1">
    <property type="nucleotide sequence ID" value="NZ_CP034465.1"/>
</dbReference>
<feature type="transmembrane region" description="Helical" evidence="24">
    <location>
        <begin position="131"/>
        <end position="152"/>
    </location>
</feature>
<accession>A0A3S9HDJ6</accession>
<evidence type="ECO:0000256" key="4">
    <source>
        <dbReference type="ARBA" id="ARBA00005189"/>
    </source>
</evidence>
<evidence type="ECO:0000256" key="10">
    <source>
        <dbReference type="ARBA" id="ARBA00022679"/>
    </source>
</evidence>
<evidence type="ECO:0000256" key="6">
    <source>
        <dbReference type="ARBA" id="ARBA00012487"/>
    </source>
</evidence>
<evidence type="ECO:0000256" key="22">
    <source>
        <dbReference type="ARBA" id="ARBA00032743"/>
    </source>
</evidence>
<keyword evidence="9" id="KW-0444">Lipid biosynthesis</keyword>
<comment type="subcellular location">
    <subcellularLocation>
        <location evidence="2">Cell membrane</location>
        <topology evidence="2">Multi-pass membrane protein</topology>
    </subcellularLocation>
</comment>
<evidence type="ECO:0000256" key="23">
    <source>
        <dbReference type="ARBA" id="ARBA00033406"/>
    </source>
</evidence>
<sequence>MKTRTITGIVALLVLLPIVWYGSWPLVVGTCGMGVIGVSEIFSMKNKNFFSMTGFLTSIATILIILPKKYLSFLPENLDIWNVFFLFAMTLLVMTVLSKNEFTFDDAGVFLLASIYIGNGFHYFLKTASYSFLMVLFVLMIVWATDIGAYLVGKQFGKTKLAPIISPNKTIEGSLGGMILSIIIAILFVQLYNPLNLSILMVVLLAVLISIVGQLGDLTESAYKRYFGVKDSGKILPGHGGILDRFDSMLFVMPLFQLTLSVLNLI</sequence>
<organism evidence="25 26">
    <name type="scientific">Jeotgalibaca ciconiae</name>
    <dbReference type="NCBI Taxonomy" id="2496265"/>
    <lineage>
        <taxon>Bacteria</taxon>
        <taxon>Bacillati</taxon>
        <taxon>Bacillota</taxon>
        <taxon>Bacilli</taxon>
        <taxon>Lactobacillales</taxon>
        <taxon>Carnobacteriaceae</taxon>
        <taxon>Jeotgalibaca</taxon>
    </lineage>
</organism>
<proteinExistence type="inferred from homology"/>
<evidence type="ECO:0000256" key="12">
    <source>
        <dbReference type="ARBA" id="ARBA00022695"/>
    </source>
</evidence>
<feature type="transmembrane region" description="Helical" evidence="24">
    <location>
        <begin position="6"/>
        <end position="36"/>
    </location>
</feature>
<evidence type="ECO:0000256" key="13">
    <source>
        <dbReference type="ARBA" id="ARBA00022989"/>
    </source>
</evidence>
<keyword evidence="15 24" id="KW-0472">Membrane</keyword>
<feature type="transmembrane region" description="Helical" evidence="24">
    <location>
        <begin position="173"/>
        <end position="192"/>
    </location>
</feature>
<dbReference type="Pfam" id="PF01148">
    <property type="entry name" value="CTP_transf_1"/>
    <property type="match status" value="1"/>
</dbReference>
<keyword evidence="13 24" id="KW-1133">Transmembrane helix</keyword>
<dbReference type="GO" id="GO:0005886">
    <property type="term" value="C:plasma membrane"/>
    <property type="evidence" value="ECO:0007669"/>
    <property type="project" value="UniProtKB-SubCell"/>
</dbReference>
<evidence type="ECO:0000256" key="24">
    <source>
        <dbReference type="SAM" id="Phobius"/>
    </source>
</evidence>
<evidence type="ECO:0000256" key="17">
    <source>
        <dbReference type="ARBA" id="ARBA00023264"/>
    </source>
</evidence>
<evidence type="ECO:0000313" key="25">
    <source>
        <dbReference type="EMBL" id="AZP05436.1"/>
    </source>
</evidence>
<evidence type="ECO:0000256" key="8">
    <source>
        <dbReference type="ARBA" id="ARBA00022475"/>
    </source>
</evidence>
<reference evidence="26" key="1">
    <citation type="submission" date="2018-12" db="EMBL/GenBank/DDBJ databases">
        <title>Complete genome sequencing of Jeotgalibaca sp. H21T32.</title>
        <authorList>
            <person name="Bae J.-W."/>
            <person name="Lee S.-Y."/>
        </authorList>
    </citation>
    <scope>NUCLEOTIDE SEQUENCE [LARGE SCALE GENOMIC DNA]</scope>
    <source>
        <strain evidence="26">H21T32</strain>
    </source>
</reference>
<dbReference type="EMBL" id="CP034465">
    <property type="protein sequence ID" value="AZP05436.1"/>
    <property type="molecule type" value="Genomic_DNA"/>
</dbReference>
<comment type="pathway">
    <text evidence="4">Lipid metabolism.</text>
</comment>
<keyword evidence="14" id="KW-0443">Lipid metabolism</keyword>
<comment type="pathway">
    <text evidence="3">Phospholipid metabolism; CDP-diacylglycerol biosynthesis; CDP-diacylglycerol from sn-glycerol 3-phosphate: step 3/3.</text>
</comment>
<keyword evidence="8" id="KW-1003">Cell membrane</keyword>
<keyword evidence="16" id="KW-0594">Phospholipid biosynthesis</keyword>
<keyword evidence="11 24" id="KW-0812">Transmembrane</keyword>
<protein>
    <recommendedName>
        <fullName evidence="7">Phosphatidate cytidylyltransferase</fullName>
        <ecNumber evidence="6">2.7.7.41</ecNumber>
    </recommendedName>
    <alternativeName>
        <fullName evidence="20">CDP-DAG synthase</fullName>
    </alternativeName>
    <alternativeName>
        <fullName evidence="22">CDP-DG synthase</fullName>
    </alternativeName>
    <alternativeName>
        <fullName evidence="18">CDP-diacylglycerol synthase</fullName>
    </alternativeName>
    <alternativeName>
        <fullName evidence="21">CDP-diglyceride pyrophosphorylase</fullName>
    </alternativeName>
    <alternativeName>
        <fullName evidence="23">CDP-diglyceride synthase</fullName>
    </alternativeName>
    <alternativeName>
        <fullName evidence="19">CTP:phosphatidate cytidylyltransferase</fullName>
    </alternativeName>
</protein>
<evidence type="ECO:0000256" key="20">
    <source>
        <dbReference type="ARBA" id="ARBA00032253"/>
    </source>
</evidence>
<evidence type="ECO:0000256" key="3">
    <source>
        <dbReference type="ARBA" id="ARBA00005119"/>
    </source>
</evidence>
<evidence type="ECO:0000256" key="11">
    <source>
        <dbReference type="ARBA" id="ARBA00022692"/>
    </source>
</evidence>
<gene>
    <name evidence="25" type="ORF">EJN90_12695</name>
</gene>
<dbReference type="KEGG" id="jeh:EJN90_12695"/>
<evidence type="ECO:0000256" key="21">
    <source>
        <dbReference type="ARBA" id="ARBA00032396"/>
    </source>
</evidence>
<keyword evidence="10 25" id="KW-0808">Transferase</keyword>
<feature type="transmembrane region" description="Helical" evidence="24">
    <location>
        <begin position="198"/>
        <end position="216"/>
    </location>
</feature>
<name>A0A3S9HDJ6_9LACT</name>
<evidence type="ECO:0000256" key="16">
    <source>
        <dbReference type="ARBA" id="ARBA00023209"/>
    </source>
</evidence>
<dbReference type="Proteomes" id="UP000273326">
    <property type="component" value="Chromosome"/>
</dbReference>
<evidence type="ECO:0000256" key="18">
    <source>
        <dbReference type="ARBA" id="ARBA00029893"/>
    </source>
</evidence>
<dbReference type="PANTHER" id="PTHR46382">
    <property type="entry name" value="PHOSPHATIDATE CYTIDYLYLTRANSFERASE"/>
    <property type="match status" value="1"/>
</dbReference>
<evidence type="ECO:0000256" key="14">
    <source>
        <dbReference type="ARBA" id="ARBA00023098"/>
    </source>
</evidence>
<dbReference type="AlphaFoldDB" id="A0A3S9HDJ6"/>
<evidence type="ECO:0000313" key="26">
    <source>
        <dbReference type="Proteomes" id="UP000273326"/>
    </source>
</evidence>
<comment type="similarity">
    <text evidence="5">Belongs to the CDS family.</text>
</comment>
<evidence type="ECO:0000256" key="7">
    <source>
        <dbReference type="ARBA" id="ARBA00019373"/>
    </source>
</evidence>
<feature type="transmembrane region" description="Helical" evidence="24">
    <location>
        <begin position="78"/>
        <end position="97"/>
    </location>
</feature>
<dbReference type="GO" id="GO:0004605">
    <property type="term" value="F:phosphatidate cytidylyltransferase activity"/>
    <property type="evidence" value="ECO:0007669"/>
    <property type="project" value="UniProtKB-EC"/>
</dbReference>
<dbReference type="EC" id="2.7.7.41" evidence="6"/>
<comment type="catalytic activity">
    <reaction evidence="1">
        <text>a 1,2-diacyl-sn-glycero-3-phosphate + CTP + H(+) = a CDP-1,2-diacyl-sn-glycerol + diphosphate</text>
        <dbReference type="Rhea" id="RHEA:16229"/>
        <dbReference type="ChEBI" id="CHEBI:15378"/>
        <dbReference type="ChEBI" id="CHEBI:33019"/>
        <dbReference type="ChEBI" id="CHEBI:37563"/>
        <dbReference type="ChEBI" id="CHEBI:58332"/>
        <dbReference type="ChEBI" id="CHEBI:58608"/>
        <dbReference type="EC" id="2.7.7.41"/>
    </reaction>
</comment>
<keyword evidence="26" id="KW-1185">Reference proteome</keyword>
<dbReference type="GO" id="GO:0016024">
    <property type="term" value="P:CDP-diacylglycerol biosynthetic process"/>
    <property type="evidence" value="ECO:0007669"/>
    <property type="project" value="TreeGrafter"/>
</dbReference>
<evidence type="ECO:0000256" key="19">
    <source>
        <dbReference type="ARBA" id="ARBA00031825"/>
    </source>
</evidence>
<dbReference type="PANTHER" id="PTHR46382:SF1">
    <property type="entry name" value="PHOSPHATIDATE CYTIDYLYLTRANSFERASE"/>
    <property type="match status" value="1"/>
</dbReference>
<dbReference type="OrthoDB" id="9799199at2"/>
<evidence type="ECO:0000256" key="2">
    <source>
        <dbReference type="ARBA" id="ARBA00004651"/>
    </source>
</evidence>
<evidence type="ECO:0000256" key="1">
    <source>
        <dbReference type="ARBA" id="ARBA00001698"/>
    </source>
</evidence>
<keyword evidence="17" id="KW-1208">Phospholipid metabolism</keyword>
<feature type="transmembrane region" description="Helical" evidence="24">
    <location>
        <begin position="48"/>
        <end position="66"/>
    </location>
</feature>
<evidence type="ECO:0000256" key="9">
    <source>
        <dbReference type="ARBA" id="ARBA00022516"/>
    </source>
</evidence>
<evidence type="ECO:0000256" key="5">
    <source>
        <dbReference type="ARBA" id="ARBA00010185"/>
    </source>
</evidence>